<evidence type="ECO:0000313" key="1">
    <source>
        <dbReference type="EMBL" id="AVP87986.1"/>
    </source>
</evidence>
<evidence type="ECO:0000313" key="2">
    <source>
        <dbReference type="Proteomes" id="UP000241762"/>
    </source>
</evidence>
<accession>A0A2P1P9R0</accession>
<dbReference type="KEGG" id="ptc:phytr_10580"/>
<dbReference type="EMBL" id="CP027845">
    <property type="protein sequence ID" value="AVP87986.1"/>
    <property type="molecule type" value="Genomic_DNA"/>
</dbReference>
<proteinExistence type="predicted"/>
<reference evidence="1 2" key="1">
    <citation type="submission" date="2018-03" db="EMBL/GenBank/DDBJ databases">
        <title>A gene transfer event suggests a long-term partnership between eustigmatophyte algae and a novel lineage of endosymbiotic bacteria.</title>
        <authorList>
            <person name="Yurchenko T."/>
            <person name="Sevcikova T."/>
            <person name="Pribyl P."/>
            <person name="El Karkouri K."/>
            <person name="Klimes V."/>
            <person name="Amaral R."/>
            <person name="Zbrankova V."/>
            <person name="Kim E."/>
            <person name="Raoult D."/>
            <person name="Santos L.M.A."/>
            <person name="Elias M."/>
        </authorList>
    </citation>
    <scope>NUCLEOTIDE SEQUENCE [LARGE SCALE GENOMIC DNA]</scope>
    <source>
        <strain evidence="1">CCALA 838</strain>
    </source>
</reference>
<keyword evidence="2" id="KW-1185">Reference proteome</keyword>
<organism evidence="1 2">
    <name type="scientific">Candidatus Phycorickettsia trachydisci</name>
    <dbReference type="NCBI Taxonomy" id="2115978"/>
    <lineage>
        <taxon>Bacteria</taxon>
        <taxon>Pseudomonadati</taxon>
        <taxon>Pseudomonadota</taxon>
        <taxon>Alphaproteobacteria</taxon>
        <taxon>Rickettsiales</taxon>
        <taxon>Rickettsiaceae</taxon>
        <taxon>Candidatus Phycorickettsia</taxon>
    </lineage>
</organism>
<gene>
    <name evidence="1" type="ORF">phytr_10580</name>
</gene>
<sequence>MRLGVSENCVMYALKKLKVIYIRPLSGDETKDRRKFCFLPEKALNGGAIKLLKEFY</sequence>
<protein>
    <submittedName>
        <fullName evidence="1">Uncharacterized protein</fullName>
    </submittedName>
</protein>
<dbReference type="Proteomes" id="UP000241762">
    <property type="component" value="Chromosome"/>
</dbReference>
<name>A0A2P1P9R0_9RICK</name>
<dbReference type="AlphaFoldDB" id="A0A2P1P9R0"/>